<dbReference type="RefSeq" id="WP_092814518.1">
    <property type="nucleotide sequence ID" value="NZ_FNWU01000001.1"/>
</dbReference>
<dbReference type="OrthoDB" id="291960at2157"/>
<organism evidence="2 3">
    <name type="scientific">Halopenitus malekzadehii</name>
    <dbReference type="NCBI Taxonomy" id="1267564"/>
    <lineage>
        <taxon>Archaea</taxon>
        <taxon>Methanobacteriati</taxon>
        <taxon>Methanobacteriota</taxon>
        <taxon>Stenosarchaea group</taxon>
        <taxon>Halobacteria</taxon>
        <taxon>Halobacteriales</taxon>
        <taxon>Haloferacaceae</taxon>
        <taxon>Halopenitus</taxon>
    </lineage>
</organism>
<sequence>MSTTESTNVDGPISGCRPADIDPVVVDGADLESTAPEYLRDLKAELSQRGYQPAALAVTACFAEDCSLATQEEADRLRGFVRAAAFLGAGRIEIAVDDVAEPAKVDPALSALSERAAREGVTLRITGDAEIAG</sequence>
<keyword evidence="3" id="KW-1185">Reference proteome</keyword>
<name>A0A1H6HYT7_9EURY</name>
<evidence type="ECO:0000313" key="2">
    <source>
        <dbReference type="EMBL" id="SEH41484.1"/>
    </source>
</evidence>
<dbReference type="Proteomes" id="UP000199215">
    <property type="component" value="Unassembled WGS sequence"/>
</dbReference>
<accession>A0A1H6HYT7</accession>
<protein>
    <recommendedName>
        <fullName evidence="1">DUF7961 domain-containing protein</fullName>
    </recommendedName>
</protein>
<feature type="domain" description="DUF7961" evidence="1">
    <location>
        <begin position="20"/>
        <end position="124"/>
    </location>
</feature>
<dbReference type="AlphaFoldDB" id="A0A1H6HYT7"/>
<evidence type="ECO:0000259" key="1">
    <source>
        <dbReference type="Pfam" id="PF25905"/>
    </source>
</evidence>
<proteinExistence type="predicted"/>
<evidence type="ECO:0000313" key="3">
    <source>
        <dbReference type="Proteomes" id="UP000199215"/>
    </source>
</evidence>
<gene>
    <name evidence="2" type="ORF">SAMN05192561_101788</name>
</gene>
<dbReference type="Gene3D" id="3.20.20.150">
    <property type="entry name" value="Divalent-metal-dependent TIM barrel enzymes"/>
    <property type="match status" value="1"/>
</dbReference>
<dbReference type="Pfam" id="PF25905">
    <property type="entry name" value="DUF7961"/>
    <property type="match status" value="1"/>
</dbReference>
<dbReference type="EMBL" id="FNWU01000001">
    <property type="protein sequence ID" value="SEH41484.1"/>
    <property type="molecule type" value="Genomic_DNA"/>
</dbReference>
<reference evidence="2 3" key="1">
    <citation type="submission" date="2016-10" db="EMBL/GenBank/DDBJ databases">
        <authorList>
            <person name="de Groot N.N."/>
        </authorList>
    </citation>
    <scope>NUCLEOTIDE SEQUENCE [LARGE SCALE GENOMIC DNA]</scope>
    <source>
        <strain evidence="2 3">IBRC-M10418</strain>
    </source>
</reference>
<dbReference type="STRING" id="1267564.SAMN05192561_101788"/>
<dbReference type="InterPro" id="IPR058267">
    <property type="entry name" value="DUF7961"/>
</dbReference>